<dbReference type="PANTHER" id="PTHR35174:SF3">
    <property type="entry name" value="BLL7171 PROTEIN"/>
    <property type="match status" value="1"/>
</dbReference>
<dbReference type="InterPro" id="IPR011008">
    <property type="entry name" value="Dimeric_a/b-barrel"/>
</dbReference>
<keyword evidence="4" id="KW-1185">Reference proteome</keyword>
<dbReference type="Pfam" id="PF03795">
    <property type="entry name" value="YCII"/>
    <property type="match status" value="1"/>
</dbReference>
<accession>A0A2T0QEF4</accession>
<dbReference type="Gene3D" id="3.30.70.1060">
    <property type="entry name" value="Dimeric alpha+beta barrel"/>
    <property type="match status" value="1"/>
</dbReference>
<evidence type="ECO:0000259" key="2">
    <source>
        <dbReference type="Pfam" id="PF03795"/>
    </source>
</evidence>
<comment type="caution">
    <text evidence="3">The sequence shown here is derived from an EMBL/GenBank/DDBJ whole genome shotgun (WGS) entry which is preliminary data.</text>
</comment>
<name>A0A2T0QEF4_9ACTN</name>
<dbReference type="InterPro" id="IPR005545">
    <property type="entry name" value="YCII"/>
</dbReference>
<gene>
    <name evidence="3" type="ORF">CLV72_101928</name>
</gene>
<protein>
    <recommendedName>
        <fullName evidence="2">YCII-related domain-containing protein</fullName>
    </recommendedName>
</protein>
<dbReference type="AlphaFoldDB" id="A0A2T0QEF4"/>
<sequence>MLMIYSDPERPWTGSEDDRAELRELFALRERLAATGELIASDALTEPAQARTVRVRGGSVAVTDGPFAEVKEHLAGYFLVDCASLDRALEIAALTPVARRSAMEVRPILDEAVMRREL</sequence>
<organism evidence="3 4">
    <name type="scientific">Allonocardiopsis opalescens</name>
    <dbReference type="NCBI Taxonomy" id="1144618"/>
    <lineage>
        <taxon>Bacteria</taxon>
        <taxon>Bacillati</taxon>
        <taxon>Actinomycetota</taxon>
        <taxon>Actinomycetes</taxon>
        <taxon>Streptosporangiales</taxon>
        <taxon>Allonocardiopsis</taxon>
    </lineage>
</organism>
<comment type="similarity">
    <text evidence="1">Belongs to the YciI family.</text>
</comment>
<evidence type="ECO:0000313" key="4">
    <source>
        <dbReference type="Proteomes" id="UP000237846"/>
    </source>
</evidence>
<proteinExistence type="inferred from homology"/>
<dbReference type="PANTHER" id="PTHR35174">
    <property type="entry name" value="BLL7171 PROTEIN-RELATED"/>
    <property type="match status" value="1"/>
</dbReference>
<evidence type="ECO:0000256" key="1">
    <source>
        <dbReference type="ARBA" id="ARBA00007689"/>
    </source>
</evidence>
<reference evidence="3 4" key="1">
    <citation type="submission" date="2018-03" db="EMBL/GenBank/DDBJ databases">
        <title>Genomic Encyclopedia of Archaeal and Bacterial Type Strains, Phase II (KMG-II): from individual species to whole genera.</title>
        <authorList>
            <person name="Goeker M."/>
        </authorList>
    </citation>
    <scope>NUCLEOTIDE SEQUENCE [LARGE SCALE GENOMIC DNA]</scope>
    <source>
        <strain evidence="3 4">DSM 45601</strain>
    </source>
</reference>
<dbReference type="RefSeq" id="WP_245929926.1">
    <property type="nucleotide sequence ID" value="NZ_PVZC01000001.1"/>
</dbReference>
<dbReference type="EMBL" id="PVZC01000001">
    <property type="protein sequence ID" value="PRY02326.1"/>
    <property type="molecule type" value="Genomic_DNA"/>
</dbReference>
<dbReference type="Proteomes" id="UP000237846">
    <property type="component" value="Unassembled WGS sequence"/>
</dbReference>
<feature type="domain" description="YCII-related" evidence="2">
    <location>
        <begin position="2"/>
        <end position="110"/>
    </location>
</feature>
<dbReference type="SUPFAM" id="SSF54909">
    <property type="entry name" value="Dimeric alpha+beta barrel"/>
    <property type="match status" value="1"/>
</dbReference>
<evidence type="ECO:0000313" key="3">
    <source>
        <dbReference type="EMBL" id="PRY02326.1"/>
    </source>
</evidence>